<evidence type="ECO:0008006" key="4">
    <source>
        <dbReference type="Google" id="ProtNLM"/>
    </source>
</evidence>
<feature type="transmembrane region" description="Helical" evidence="1">
    <location>
        <begin position="221"/>
        <end position="238"/>
    </location>
</feature>
<organism evidence="2 3">
    <name type="scientific">Thiohalocapsa halophila</name>
    <dbReference type="NCBI Taxonomy" id="69359"/>
    <lineage>
        <taxon>Bacteria</taxon>
        <taxon>Pseudomonadati</taxon>
        <taxon>Pseudomonadota</taxon>
        <taxon>Gammaproteobacteria</taxon>
        <taxon>Chromatiales</taxon>
        <taxon>Chromatiaceae</taxon>
        <taxon>Thiohalocapsa</taxon>
    </lineage>
</organism>
<gene>
    <name evidence="2" type="ORF">CKO31_05400</name>
</gene>
<accession>A0ABS1CE50</accession>
<evidence type="ECO:0000256" key="1">
    <source>
        <dbReference type="SAM" id="Phobius"/>
    </source>
</evidence>
<keyword evidence="3" id="KW-1185">Reference proteome</keyword>
<dbReference type="Pfam" id="PF14023">
    <property type="entry name" value="Bestrophin-like"/>
    <property type="match status" value="1"/>
</dbReference>
<feature type="transmembrane region" description="Helical" evidence="1">
    <location>
        <begin position="51"/>
        <end position="70"/>
    </location>
</feature>
<keyword evidence="1" id="KW-0812">Transmembrane</keyword>
<evidence type="ECO:0000313" key="2">
    <source>
        <dbReference type="EMBL" id="MBK1630187.1"/>
    </source>
</evidence>
<dbReference type="Proteomes" id="UP000748752">
    <property type="component" value="Unassembled WGS sequence"/>
</dbReference>
<name>A0ABS1CE50_9GAMM</name>
<feature type="transmembrane region" description="Helical" evidence="1">
    <location>
        <begin position="190"/>
        <end position="209"/>
    </location>
</feature>
<feature type="transmembrane region" description="Helical" evidence="1">
    <location>
        <begin position="12"/>
        <end position="30"/>
    </location>
</feature>
<evidence type="ECO:0000313" key="3">
    <source>
        <dbReference type="Proteomes" id="UP000748752"/>
    </source>
</evidence>
<comment type="caution">
    <text evidence="2">The sequence shown here is derived from an EMBL/GenBank/DDBJ whole genome shotgun (WGS) entry which is preliminary data.</text>
</comment>
<keyword evidence="1" id="KW-1133">Transmembrane helix</keyword>
<protein>
    <recommendedName>
        <fullName evidence="4">DUF4239 domain-containing protein</fullName>
    </recommendedName>
</protein>
<proteinExistence type="predicted"/>
<sequence length="272" mass="29149">MDLTAIHLLHPLAVALLMLVLMAGAIELGYRVGLRTRRRSGDPEAIAKRDVTLGALLALLGLLLAFTYSFSLSRADLRKEALLTEANALGTAFLRADLASEPARTVLRQALYEYARTRVVDDTDVSATQTFAATVERSEEKQRALWPAVKAVLADDPPGPLANALVQAVTEVLDLHATRVARFTDRLPMVVFWLLVLVTAAALAVAAHNAGLAGHISRTRMGAFAVVLSALIAVIIDFDQPQRGAIVISQAPLARTVTAMADELAAADMRPD</sequence>
<dbReference type="EMBL" id="NRRV01000009">
    <property type="protein sequence ID" value="MBK1630187.1"/>
    <property type="molecule type" value="Genomic_DNA"/>
</dbReference>
<reference evidence="2 3" key="1">
    <citation type="journal article" date="2020" name="Microorganisms">
        <title>Osmotic Adaptation and Compatible Solute Biosynthesis of Phototrophic Bacteria as Revealed from Genome Analyses.</title>
        <authorList>
            <person name="Imhoff J.F."/>
            <person name="Rahn T."/>
            <person name="Kunzel S."/>
            <person name="Keller A."/>
            <person name="Neulinger S.C."/>
        </authorList>
    </citation>
    <scope>NUCLEOTIDE SEQUENCE [LARGE SCALE GENOMIC DNA]</scope>
    <source>
        <strain evidence="2 3">DSM 6210</strain>
    </source>
</reference>
<dbReference type="InterPro" id="IPR025333">
    <property type="entry name" value="DUF4239"/>
</dbReference>
<keyword evidence="1" id="KW-0472">Membrane</keyword>